<gene>
    <name evidence="1" type="ORF">MICPUCDRAFT_13333</name>
</gene>
<dbReference type="SUPFAM" id="SSF81901">
    <property type="entry name" value="HCP-like"/>
    <property type="match status" value="1"/>
</dbReference>
<dbReference type="STRING" id="564608.C1MIJ2"/>
<dbReference type="AlphaFoldDB" id="C1MIJ2"/>
<dbReference type="Gene3D" id="1.25.40.10">
    <property type="entry name" value="Tetratricopeptide repeat domain"/>
    <property type="match status" value="1"/>
</dbReference>
<proteinExistence type="predicted"/>
<name>C1MIJ2_MICPC</name>
<dbReference type="PANTHER" id="PTHR45011">
    <property type="entry name" value="DAP3-BINDING CELL DEATH ENHANCER 1"/>
    <property type="match status" value="1"/>
</dbReference>
<dbReference type="eggNOG" id="KOG1550">
    <property type="taxonomic scope" value="Eukaryota"/>
</dbReference>
<dbReference type="InterPro" id="IPR006597">
    <property type="entry name" value="Sel1-like"/>
</dbReference>
<feature type="non-terminal residue" evidence="1">
    <location>
        <position position="1"/>
    </location>
</feature>
<dbReference type="PANTHER" id="PTHR45011:SF1">
    <property type="entry name" value="DAP3-BINDING CELL DEATH ENHANCER 1"/>
    <property type="match status" value="1"/>
</dbReference>
<keyword evidence="2" id="KW-1185">Reference proteome</keyword>
<dbReference type="InterPro" id="IPR052748">
    <property type="entry name" value="ISR_Activator"/>
</dbReference>
<dbReference type="InterPro" id="IPR011990">
    <property type="entry name" value="TPR-like_helical_dom_sf"/>
</dbReference>
<protein>
    <submittedName>
        <fullName evidence="1">Predicted protein</fullName>
    </submittedName>
</protein>
<sequence length="114" mass="12725">NIGRLYKSGRGVEKNIDTAIEWFTKAADKGHVSALNSIGTLHYEAGRYKEAFPWFSQAAIRGEVMAEHNIGLCYKLGRGVTKDIPKAIEWFTKAAEKGFAESINRLRELNQPVA</sequence>
<dbReference type="RefSeq" id="XP_003055676.1">
    <property type="nucleotide sequence ID" value="XM_003055630.1"/>
</dbReference>
<dbReference type="GeneID" id="9680585"/>
<dbReference type="SMART" id="SM00671">
    <property type="entry name" value="SEL1"/>
    <property type="match status" value="3"/>
</dbReference>
<accession>C1MIJ2</accession>
<organism evidence="2">
    <name type="scientific">Micromonas pusilla (strain CCMP1545)</name>
    <name type="common">Picoplanktonic green alga</name>
    <dbReference type="NCBI Taxonomy" id="564608"/>
    <lineage>
        <taxon>Eukaryota</taxon>
        <taxon>Viridiplantae</taxon>
        <taxon>Chlorophyta</taxon>
        <taxon>Mamiellophyceae</taxon>
        <taxon>Mamiellales</taxon>
        <taxon>Mamiellaceae</taxon>
        <taxon>Micromonas</taxon>
    </lineage>
</organism>
<dbReference type="Proteomes" id="UP000001876">
    <property type="component" value="Unassembled WGS sequence"/>
</dbReference>
<reference evidence="1 2" key="1">
    <citation type="journal article" date="2009" name="Science">
        <title>Green evolution and dynamic adaptations revealed by genomes of the marine picoeukaryotes Micromonas.</title>
        <authorList>
            <person name="Worden A.Z."/>
            <person name="Lee J.H."/>
            <person name="Mock T."/>
            <person name="Rouze P."/>
            <person name="Simmons M.P."/>
            <person name="Aerts A.L."/>
            <person name="Allen A.E."/>
            <person name="Cuvelier M.L."/>
            <person name="Derelle E."/>
            <person name="Everett M.V."/>
            <person name="Foulon E."/>
            <person name="Grimwood J."/>
            <person name="Gundlach H."/>
            <person name="Henrissat B."/>
            <person name="Napoli C."/>
            <person name="McDonald S.M."/>
            <person name="Parker M.S."/>
            <person name="Rombauts S."/>
            <person name="Salamov A."/>
            <person name="Von Dassow P."/>
            <person name="Badger J.H."/>
            <person name="Coutinho P.M."/>
            <person name="Demir E."/>
            <person name="Dubchak I."/>
            <person name="Gentemann C."/>
            <person name="Eikrem W."/>
            <person name="Gready J.E."/>
            <person name="John U."/>
            <person name="Lanier W."/>
            <person name="Lindquist E.A."/>
            <person name="Lucas S."/>
            <person name="Mayer K.F."/>
            <person name="Moreau H."/>
            <person name="Not F."/>
            <person name="Otillar R."/>
            <person name="Panaud O."/>
            <person name="Pangilinan J."/>
            <person name="Paulsen I."/>
            <person name="Piegu B."/>
            <person name="Poliakov A."/>
            <person name="Robbens S."/>
            <person name="Schmutz J."/>
            <person name="Toulza E."/>
            <person name="Wyss T."/>
            <person name="Zelensky A."/>
            <person name="Zhou K."/>
            <person name="Armbrust E.V."/>
            <person name="Bhattacharya D."/>
            <person name="Goodenough U.W."/>
            <person name="Van de Peer Y."/>
            <person name="Grigoriev I.V."/>
        </authorList>
    </citation>
    <scope>NUCLEOTIDE SEQUENCE [LARGE SCALE GENOMIC DNA]</scope>
    <source>
        <strain evidence="1 2">CCMP1545</strain>
    </source>
</reference>
<dbReference type="EMBL" id="GG663735">
    <property type="protein sequence ID" value="EEH60928.1"/>
    <property type="molecule type" value="Genomic_DNA"/>
</dbReference>
<evidence type="ECO:0000313" key="1">
    <source>
        <dbReference type="EMBL" id="EEH60928.1"/>
    </source>
</evidence>
<dbReference type="Pfam" id="PF08238">
    <property type="entry name" value="Sel1"/>
    <property type="match status" value="3"/>
</dbReference>
<evidence type="ECO:0000313" key="2">
    <source>
        <dbReference type="Proteomes" id="UP000001876"/>
    </source>
</evidence>
<dbReference type="OrthoDB" id="272077at2759"/>
<dbReference type="KEGG" id="mpp:MICPUCDRAFT_13333"/>